<sequence>MDNFAKVIAKFGMRSPSAGTAVIARFSSSASNRSPAALRTNSTRSASGSSASWTRAPVSPMMSACRAASVITRSPFPAIRIGTPG</sequence>
<name>A0ABY6RNE2_9MYCO</name>
<feature type="compositionally biased region" description="Low complexity" evidence="1">
    <location>
        <begin position="39"/>
        <end position="56"/>
    </location>
</feature>
<proteinExistence type="predicted"/>
<evidence type="ECO:0000256" key="1">
    <source>
        <dbReference type="SAM" id="MobiDB-lite"/>
    </source>
</evidence>
<comment type="caution">
    <text evidence="2">The sequence shown here is derived from an EMBL/GenBank/DDBJ whole genome shotgun (WGS) entry which is preliminary data.</text>
</comment>
<gene>
    <name evidence="2" type="ORF">LAUMK4_04333</name>
</gene>
<feature type="region of interest" description="Disordered" evidence="1">
    <location>
        <begin position="27"/>
        <end position="58"/>
    </location>
</feature>
<dbReference type="Proteomes" id="UP000271464">
    <property type="component" value="Unassembled WGS sequence"/>
</dbReference>
<reference evidence="2 3" key="1">
    <citation type="submission" date="2018-09" db="EMBL/GenBank/DDBJ databases">
        <authorList>
            <person name="Tagini F."/>
        </authorList>
    </citation>
    <scope>NUCLEOTIDE SEQUENCE [LARGE SCALE GENOMIC DNA]</scope>
    <source>
        <strain evidence="2 3">MK4</strain>
    </source>
</reference>
<organism evidence="2 3">
    <name type="scientific">Mycobacterium persicum</name>
    <dbReference type="NCBI Taxonomy" id="1487726"/>
    <lineage>
        <taxon>Bacteria</taxon>
        <taxon>Bacillati</taxon>
        <taxon>Actinomycetota</taxon>
        <taxon>Actinomycetes</taxon>
        <taxon>Mycobacteriales</taxon>
        <taxon>Mycobacteriaceae</taxon>
        <taxon>Mycobacterium</taxon>
    </lineage>
</organism>
<evidence type="ECO:0000313" key="2">
    <source>
        <dbReference type="EMBL" id="VAZ98732.1"/>
    </source>
</evidence>
<dbReference type="EMBL" id="UPHM01000114">
    <property type="protein sequence ID" value="VAZ98732.1"/>
    <property type="molecule type" value="Genomic_DNA"/>
</dbReference>
<evidence type="ECO:0000313" key="3">
    <source>
        <dbReference type="Proteomes" id="UP000271464"/>
    </source>
</evidence>
<keyword evidence="3" id="KW-1185">Reference proteome</keyword>
<accession>A0ABY6RNE2</accession>
<protein>
    <submittedName>
        <fullName evidence="2">Uncharacterized protein</fullName>
    </submittedName>
</protein>